<evidence type="ECO:0000256" key="1">
    <source>
        <dbReference type="ARBA" id="ARBA00009333"/>
    </source>
</evidence>
<dbReference type="eggNOG" id="COG0492">
    <property type="taxonomic scope" value="Bacteria"/>
</dbReference>
<dbReference type="eggNOG" id="COG0526">
    <property type="taxonomic scope" value="Bacteria"/>
</dbReference>
<dbReference type="CDD" id="cd02973">
    <property type="entry name" value="TRX_GRX_like"/>
    <property type="match status" value="1"/>
</dbReference>
<dbReference type="InterPro" id="IPR023753">
    <property type="entry name" value="FAD/NAD-binding_dom"/>
</dbReference>
<keyword evidence="10" id="KW-1185">Reference proteome</keyword>
<dbReference type="PRINTS" id="PR00368">
    <property type="entry name" value="FADPNR"/>
</dbReference>
<feature type="domain" description="FAD/NAD(P)-binding" evidence="7">
    <location>
        <begin position="239"/>
        <end position="521"/>
    </location>
</feature>
<dbReference type="STRING" id="897.B2D07_13415"/>
<dbReference type="PROSITE" id="PS51354">
    <property type="entry name" value="GLUTAREDOXIN_2"/>
    <property type="match status" value="1"/>
</dbReference>
<evidence type="ECO:0000256" key="5">
    <source>
        <dbReference type="ARBA" id="ARBA00023157"/>
    </source>
</evidence>
<evidence type="ECO:0000313" key="9">
    <source>
        <dbReference type="EMBL" id="EPR40031.1"/>
    </source>
</evidence>
<dbReference type="EMBL" id="ATHJ01000086">
    <property type="protein sequence ID" value="EPR40031.1"/>
    <property type="molecule type" value="Genomic_DNA"/>
</dbReference>
<comment type="caution">
    <text evidence="9">The sequence shown here is derived from an EMBL/GenBank/DDBJ whole genome shotgun (WGS) entry which is preliminary data.</text>
</comment>
<dbReference type="Proteomes" id="UP000014977">
    <property type="component" value="Unassembled WGS sequence"/>
</dbReference>
<evidence type="ECO:0000259" key="8">
    <source>
        <dbReference type="Pfam" id="PF13192"/>
    </source>
</evidence>
<dbReference type="PRINTS" id="PR00469">
    <property type="entry name" value="PNDRDTASEII"/>
</dbReference>
<dbReference type="AlphaFoldDB" id="S7TSM6"/>
<organism evidence="9 10">
    <name type="scientific">Desulfococcus multivorans DSM 2059</name>
    <dbReference type="NCBI Taxonomy" id="1121405"/>
    <lineage>
        <taxon>Bacteria</taxon>
        <taxon>Pseudomonadati</taxon>
        <taxon>Thermodesulfobacteriota</taxon>
        <taxon>Desulfobacteria</taxon>
        <taxon>Desulfobacterales</taxon>
        <taxon>Desulfococcaceae</taxon>
        <taxon>Desulfococcus</taxon>
    </lineage>
</organism>
<evidence type="ECO:0000313" key="10">
    <source>
        <dbReference type="Proteomes" id="UP000014977"/>
    </source>
</evidence>
<dbReference type="InterPro" id="IPR008255">
    <property type="entry name" value="Pyr_nucl-diS_OxRdtase_2_AS"/>
</dbReference>
<dbReference type="Pfam" id="PF13192">
    <property type="entry name" value="Thioredoxin_3"/>
    <property type="match status" value="1"/>
</dbReference>
<dbReference type="SUPFAM" id="SSF52833">
    <property type="entry name" value="Thioredoxin-like"/>
    <property type="match status" value="2"/>
</dbReference>
<dbReference type="SUPFAM" id="SSF51905">
    <property type="entry name" value="FAD/NAD(P)-binding domain"/>
    <property type="match status" value="1"/>
</dbReference>
<dbReference type="RefSeq" id="WP_020877217.1">
    <property type="nucleotide sequence ID" value="NZ_ATHJ01000086.1"/>
</dbReference>
<dbReference type="PATRIC" id="fig|1121405.3.peg.2096"/>
<dbReference type="OrthoDB" id="9806179at2"/>
<dbReference type="PROSITE" id="PS00573">
    <property type="entry name" value="PYRIDINE_REDOX_2"/>
    <property type="match status" value="1"/>
</dbReference>
<accession>S7TSM6</accession>
<dbReference type="InterPro" id="IPR050097">
    <property type="entry name" value="Ferredoxin-NADP_redctase_2"/>
</dbReference>
<evidence type="ECO:0000256" key="2">
    <source>
        <dbReference type="ARBA" id="ARBA00022630"/>
    </source>
</evidence>
<sequence>MDDTRDMDDPQETMSEAAFLAQLRAAFSQMPNDIPIYMFVSRARDDVFAQTNRQIVRIFRELTSKITFREYPLDHDLARKWNVTHSPTLLIAPDRYAIRWLGAPMGEEGRIFLETMMMVGMGKSHLNAESKNVLQKIDSPRAVKIFVSPTCPYCPQQALNGIQAAIERPDLISLEIVDIQANPGLADQYSAHSVPQTFANEVLIGMGAQSQELFCASLKKLEPQSVFIPEVDAELVENDVVIVGGGPAGLTAGIYAVRSGLKTAIIERDALGGQVATTPIVENYTGFSQVGGKNLVDIMVSHALQYTQIFQGEAVLDITPGNPMVVQTSRRKFHTRAVLLATGASHKHLGIPGEARFAGKGVSYCSTCDGPLFVGKNVIMVGGGNSAVTEALHLHHMGVKVTLVHRRDALRAQDVLVGHLKSAGIPILWNTEVKEILGKKSVEAALLINNQTGETTTLPVKGVFLAIGYQPAVDLAKKIGVELTAEGYIRHDRHRTNVPGVYSAGDVEGGYKQIVTASGQGAESAMAIFEDLINPYWQTRKEI</sequence>
<name>S7TSM6_DESML</name>
<feature type="domain" description="Thioredoxin-like fold" evidence="8">
    <location>
        <begin position="142"/>
        <end position="211"/>
    </location>
</feature>
<comment type="similarity">
    <text evidence="1">Belongs to the class-II pyridine nucleotide-disulfide oxidoreductase family.</text>
</comment>
<dbReference type="Gene3D" id="3.40.30.80">
    <property type="match status" value="1"/>
</dbReference>
<reference evidence="9 10" key="1">
    <citation type="journal article" date="2013" name="Genome Announc.">
        <title>Draft genome sequences for three mercury-methylating, sulfate-reducing bacteria.</title>
        <authorList>
            <person name="Brown S.D."/>
            <person name="Hurt R.A.Jr."/>
            <person name="Gilmour C.C."/>
            <person name="Elias D.A."/>
        </authorList>
    </citation>
    <scope>NUCLEOTIDE SEQUENCE [LARGE SCALE GENOMIC DNA]</scope>
    <source>
        <strain evidence="9 10">DSM 2059</strain>
    </source>
</reference>
<evidence type="ECO:0000256" key="4">
    <source>
        <dbReference type="ARBA" id="ARBA00023002"/>
    </source>
</evidence>
<dbReference type="InterPro" id="IPR036188">
    <property type="entry name" value="FAD/NAD-bd_sf"/>
</dbReference>
<dbReference type="Pfam" id="PF07992">
    <property type="entry name" value="Pyr_redox_2"/>
    <property type="match status" value="1"/>
</dbReference>
<protein>
    <submittedName>
        <fullName evidence="9">Pyridine nucleotide-disulfide oxidoreductase, FAD/NAD(P)-binding domain containing protein</fullName>
    </submittedName>
</protein>
<evidence type="ECO:0000259" key="7">
    <source>
        <dbReference type="Pfam" id="PF07992"/>
    </source>
</evidence>
<keyword evidence="4" id="KW-0560">Oxidoreductase</keyword>
<keyword evidence="3" id="KW-0274">FAD</keyword>
<dbReference type="GO" id="GO:0016668">
    <property type="term" value="F:oxidoreductase activity, acting on a sulfur group of donors, NAD(P) as acceptor"/>
    <property type="evidence" value="ECO:0007669"/>
    <property type="project" value="UniProtKB-ARBA"/>
</dbReference>
<proteinExistence type="inferred from homology"/>
<dbReference type="InterPro" id="IPR012336">
    <property type="entry name" value="Thioredoxin-like_fold"/>
</dbReference>
<keyword evidence="2" id="KW-0285">Flavoprotein</keyword>
<dbReference type="PANTHER" id="PTHR48105">
    <property type="entry name" value="THIOREDOXIN REDUCTASE 1-RELATED-RELATED"/>
    <property type="match status" value="1"/>
</dbReference>
<keyword evidence="6" id="KW-0676">Redox-active center</keyword>
<dbReference type="Gene3D" id="3.50.50.60">
    <property type="entry name" value="FAD/NAD(P)-binding domain"/>
    <property type="match status" value="2"/>
</dbReference>
<dbReference type="InterPro" id="IPR036249">
    <property type="entry name" value="Thioredoxin-like_sf"/>
</dbReference>
<evidence type="ECO:0000256" key="3">
    <source>
        <dbReference type="ARBA" id="ARBA00022827"/>
    </source>
</evidence>
<evidence type="ECO:0000256" key="6">
    <source>
        <dbReference type="ARBA" id="ARBA00023284"/>
    </source>
</evidence>
<gene>
    <name evidence="9" type="ORF">dsmv_2460</name>
</gene>
<keyword evidence="5" id="KW-1015">Disulfide bond</keyword>